<dbReference type="InterPro" id="IPR003740">
    <property type="entry name" value="YitT"/>
</dbReference>
<comment type="subcellular location">
    <subcellularLocation>
        <location evidence="1">Cell membrane</location>
        <topology evidence="1">Multi-pass membrane protein</topology>
    </subcellularLocation>
</comment>
<dbReference type="Pfam" id="PF02588">
    <property type="entry name" value="YitT_membrane"/>
    <property type="match status" value="1"/>
</dbReference>
<evidence type="ECO:0000313" key="8">
    <source>
        <dbReference type="EMBL" id="OEG12203.1"/>
    </source>
</evidence>
<dbReference type="EMBL" id="MIJZ01000012">
    <property type="protein sequence ID" value="OEG12203.1"/>
    <property type="molecule type" value="Genomic_DNA"/>
</dbReference>
<evidence type="ECO:0000256" key="2">
    <source>
        <dbReference type="ARBA" id="ARBA00022475"/>
    </source>
</evidence>
<name>A0A1E5GHJ6_9ENTE</name>
<dbReference type="InterPro" id="IPR019264">
    <property type="entry name" value="DUF2179"/>
</dbReference>
<keyword evidence="3 6" id="KW-0812">Transmembrane</keyword>
<evidence type="ECO:0000256" key="3">
    <source>
        <dbReference type="ARBA" id="ARBA00022692"/>
    </source>
</evidence>
<gene>
    <name evidence="8" type="ORF">BCR21_06400</name>
</gene>
<dbReference type="Gene3D" id="3.30.70.120">
    <property type="match status" value="1"/>
</dbReference>
<dbReference type="PIRSF" id="PIRSF006483">
    <property type="entry name" value="Membrane_protein_YitT"/>
    <property type="match status" value="1"/>
</dbReference>
<feature type="transmembrane region" description="Helical" evidence="6">
    <location>
        <begin position="105"/>
        <end position="127"/>
    </location>
</feature>
<feature type="transmembrane region" description="Helical" evidence="6">
    <location>
        <begin position="54"/>
        <end position="74"/>
    </location>
</feature>
<dbReference type="STRING" id="903984.BCR21_06400"/>
<dbReference type="CDD" id="cd16380">
    <property type="entry name" value="YitT_C"/>
    <property type="match status" value="1"/>
</dbReference>
<accession>A0A1E5GHJ6</accession>
<keyword evidence="2" id="KW-1003">Cell membrane</keyword>
<organism evidence="8 9">
    <name type="scientific">Enterococcus ureasiticus</name>
    <dbReference type="NCBI Taxonomy" id="903984"/>
    <lineage>
        <taxon>Bacteria</taxon>
        <taxon>Bacillati</taxon>
        <taxon>Bacillota</taxon>
        <taxon>Bacilli</taxon>
        <taxon>Lactobacillales</taxon>
        <taxon>Enterococcaceae</taxon>
        <taxon>Enterococcus</taxon>
    </lineage>
</organism>
<dbReference type="PANTHER" id="PTHR33545:SF5">
    <property type="entry name" value="UPF0750 MEMBRANE PROTEIN YITT"/>
    <property type="match status" value="1"/>
</dbReference>
<dbReference type="AlphaFoldDB" id="A0A1E5GHJ6"/>
<evidence type="ECO:0000259" key="7">
    <source>
        <dbReference type="Pfam" id="PF10035"/>
    </source>
</evidence>
<dbReference type="PANTHER" id="PTHR33545">
    <property type="entry name" value="UPF0750 MEMBRANE PROTEIN YITT-RELATED"/>
    <property type="match status" value="1"/>
</dbReference>
<protein>
    <recommendedName>
        <fullName evidence="7">DUF2179 domain-containing protein</fullName>
    </recommendedName>
</protein>
<evidence type="ECO:0000256" key="4">
    <source>
        <dbReference type="ARBA" id="ARBA00022989"/>
    </source>
</evidence>
<sequence length="281" mass="30989">MKKLAAYKLLVALAYAFLSSLALNFFWLPGNIYANGITGLSQLISTVLKTIDGLTVSIPLLVLLFNLPLLIVSWFKIDREFTVYTIFAVFMTALFMRMIPVVSLTTDPVICAIFGGVLHGISVGITLKSDFSTGGLDIIGIVVRKLTGKSIGTVFIVFNLCVQFAAGFLYGWQFAFYSALSVFISGRMVDYVNTKQQKVQVMIVTNQAEYVIDRLHQILKRGITVINDVEGAFDHQQKKLLVVVVAKKELKQLNEAVNKADASAFVSVSTGVSTNTAFYEW</sequence>
<keyword evidence="4 6" id="KW-1133">Transmembrane helix</keyword>
<evidence type="ECO:0000256" key="5">
    <source>
        <dbReference type="ARBA" id="ARBA00023136"/>
    </source>
</evidence>
<keyword evidence="5 6" id="KW-0472">Membrane</keyword>
<reference evidence="9" key="1">
    <citation type="submission" date="2016-09" db="EMBL/GenBank/DDBJ databases">
        <authorList>
            <person name="Gulvik C.A."/>
        </authorList>
    </citation>
    <scope>NUCLEOTIDE SEQUENCE [LARGE SCALE GENOMIC DNA]</scope>
    <source>
        <strain evidence="9">DSM 23328</strain>
    </source>
</reference>
<feature type="transmembrane region" description="Helical" evidence="6">
    <location>
        <begin position="148"/>
        <end position="168"/>
    </location>
</feature>
<evidence type="ECO:0000256" key="6">
    <source>
        <dbReference type="SAM" id="Phobius"/>
    </source>
</evidence>
<dbReference type="InterPro" id="IPR051461">
    <property type="entry name" value="UPF0750_membrane"/>
</dbReference>
<evidence type="ECO:0000256" key="1">
    <source>
        <dbReference type="ARBA" id="ARBA00004651"/>
    </source>
</evidence>
<feature type="transmembrane region" description="Helical" evidence="6">
    <location>
        <begin position="81"/>
        <end position="99"/>
    </location>
</feature>
<feature type="transmembrane region" description="Helical" evidence="6">
    <location>
        <begin position="12"/>
        <end position="34"/>
    </location>
</feature>
<dbReference type="GO" id="GO:0005886">
    <property type="term" value="C:plasma membrane"/>
    <property type="evidence" value="ECO:0007669"/>
    <property type="project" value="UniProtKB-SubCell"/>
</dbReference>
<keyword evidence="9" id="KW-1185">Reference proteome</keyword>
<dbReference type="Pfam" id="PF10035">
    <property type="entry name" value="DUF2179"/>
    <property type="match status" value="1"/>
</dbReference>
<dbReference type="Proteomes" id="UP000094068">
    <property type="component" value="Unassembled WGS sequence"/>
</dbReference>
<comment type="caution">
    <text evidence="8">The sequence shown here is derived from an EMBL/GenBank/DDBJ whole genome shotgun (WGS) entry which is preliminary data.</text>
</comment>
<feature type="domain" description="DUF2179" evidence="7">
    <location>
        <begin position="221"/>
        <end position="270"/>
    </location>
</feature>
<dbReference type="InterPro" id="IPR015867">
    <property type="entry name" value="N-reg_PII/ATP_PRibTrfase_C"/>
</dbReference>
<proteinExistence type="predicted"/>
<evidence type="ECO:0000313" key="9">
    <source>
        <dbReference type="Proteomes" id="UP000094068"/>
    </source>
</evidence>